<dbReference type="OrthoDB" id="10251727at2759"/>
<dbReference type="InterPro" id="IPR028364">
    <property type="entry name" value="Ribosomal_uL1/biogenesis"/>
</dbReference>
<dbReference type="InterPro" id="IPR023674">
    <property type="entry name" value="Ribosomal_uL1-like"/>
</dbReference>
<feature type="compositionally biased region" description="Basic and acidic residues" evidence="1">
    <location>
        <begin position="345"/>
        <end position="379"/>
    </location>
</feature>
<keyword evidence="3" id="KW-1185">Reference proteome</keyword>
<dbReference type="EMBL" id="JAKOGI010000032">
    <property type="protein sequence ID" value="KAJ8448119.1"/>
    <property type="molecule type" value="Genomic_DNA"/>
</dbReference>
<dbReference type="Pfam" id="PF00687">
    <property type="entry name" value="Ribosomal_L1"/>
    <property type="match status" value="1"/>
</dbReference>
<name>A0A9Q1KSL1_9CARY</name>
<dbReference type="InterPro" id="IPR050257">
    <property type="entry name" value="eL8/uL1-like"/>
</dbReference>
<dbReference type="PANTHER" id="PTHR23105">
    <property type="entry name" value="RIBOSOMAL PROTEIN L7AE FAMILY MEMBER"/>
    <property type="match status" value="1"/>
</dbReference>
<proteinExistence type="predicted"/>
<dbReference type="FunFam" id="3.40.50.790:FF:000012">
    <property type="entry name" value="Ribosomal protein L1p/L10e family"/>
    <property type="match status" value="1"/>
</dbReference>
<accession>A0A9Q1KSL1</accession>
<gene>
    <name evidence="2" type="ORF">Cgig2_031843</name>
</gene>
<feature type="region of interest" description="Disordered" evidence="1">
    <location>
        <begin position="271"/>
        <end position="290"/>
    </location>
</feature>
<dbReference type="Gene3D" id="3.40.50.790">
    <property type="match status" value="1"/>
</dbReference>
<dbReference type="GO" id="GO:0003723">
    <property type="term" value="F:RNA binding"/>
    <property type="evidence" value="ECO:0007669"/>
    <property type="project" value="InterPro"/>
</dbReference>
<protein>
    <recommendedName>
        <fullName evidence="4">Ribosomal L1 domain-containing protein 1</fullName>
    </recommendedName>
</protein>
<organism evidence="2 3">
    <name type="scientific">Carnegiea gigantea</name>
    <dbReference type="NCBI Taxonomy" id="171969"/>
    <lineage>
        <taxon>Eukaryota</taxon>
        <taxon>Viridiplantae</taxon>
        <taxon>Streptophyta</taxon>
        <taxon>Embryophyta</taxon>
        <taxon>Tracheophyta</taxon>
        <taxon>Spermatophyta</taxon>
        <taxon>Magnoliopsida</taxon>
        <taxon>eudicotyledons</taxon>
        <taxon>Gunneridae</taxon>
        <taxon>Pentapetalae</taxon>
        <taxon>Caryophyllales</taxon>
        <taxon>Cactineae</taxon>
        <taxon>Cactaceae</taxon>
        <taxon>Cactoideae</taxon>
        <taxon>Echinocereeae</taxon>
        <taxon>Carnegiea</taxon>
    </lineage>
</organism>
<feature type="compositionally biased region" description="Acidic residues" evidence="1">
    <location>
        <begin position="388"/>
        <end position="402"/>
    </location>
</feature>
<feature type="compositionally biased region" description="Basic and acidic residues" evidence="1">
    <location>
        <begin position="274"/>
        <end position="283"/>
    </location>
</feature>
<evidence type="ECO:0008006" key="4">
    <source>
        <dbReference type="Google" id="ProtNLM"/>
    </source>
</evidence>
<comment type="caution">
    <text evidence="2">The sequence shown here is derived from an EMBL/GenBank/DDBJ whole genome shotgun (WGS) entry which is preliminary data.</text>
</comment>
<dbReference type="CDD" id="cd00403">
    <property type="entry name" value="Ribosomal_L1"/>
    <property type="match status" value="1"/>
</dbReference>
<sequence>MEAASTAASKLPKERIERAVTALLKWKSSKSATQKAQLLESDEFLYLVITLHKIPSKGRTNAYKIPLPNPLYSSEHAEFCLFLDDRHLDSKSAKQKVLDEKIPVAKVIKFSKLKTNYKPFEAKRKLCDSYDLFFADKRIVPLLPKAIGKHFYKKKKIPIPIELGRKNWKEQIERVCGSALLFINTGTCCVVRVARGSMEKEEIVENVVAAVNGVVEFIPQKWRNVRSLHLKFADSVSLPVYQAAPEMKMKFGGGFGAMAVMDGNLSGGMLSESGKNEVSEKKSKQVGKKKGRIHEVRYMDNVGFGEMMREDESGSDDDGEVMEGEGSKGDEMDSAEIAGKKRKNVGGDKEVKKVAKVKKGEKDLKQKKEKVSGKSVVEKKSKKRSGSDDDDDDGDEGSDDGEMGSAEIAVEKMKKGVKNVTKANKGEKGLKQKKAQVFEKSMAEKRLKKSKR</sequence>
<evidence type="ECO:0000313" key="2">
    <source>
        <dbReference type="EMBL" id="KAJ8448119.1"/>
    </source>
</evidence>
<dbReference type="AlphaFoldDB" id="A0A9Q1KSL1"/>
<feature type="region of interest" description="Disordered" evidence="1">
    <location>
        <begin position="305"/>
        <end position="452"/>
    </location>
</feature>
<dbReference type="Gene3D" id="3.30.190.20">
    <property type="match status" value="1"/>
</dbReference>
<reference evidence="2" key="1">
    <citation type="submission" date="2022-04" db="EMBL/GenBank/DDBJ databases">
        <title>Carnegiea gigantea Genome sequencing and assembly v2.</title>
        <authorList>
            <person name="Copetti D."/>
            <person name="Sanderson M.J."/>
            <person name="Burquez A."/>
            <person name="Wojciechowski M.F."/>
        </authorList>
    </citation>
    <scope>NUCLEOTIDE SEQUENCE</scope>
    <source>
        <strain evidence="2">SGP5-SGP5p</strain>
        <tissue evidence="2">Aerial part</tissue>
    </source>
</reference>
<dbReference type="InterPro" id="IPR016095">
    <property type="entry name" value="Ribosomal_uL1_3-a/b-sand"/>
</dbReference>
<feature type="compositionally biased region" description="Acidic residues" evidence="1">
    <location>
        <begin position="313"/>
        <end position="323"/>
    </location>
</feature>
<evidence type="ECO:0000313" key="3">
    <source>
        <dbReference type="Proteomes" id="UP001153076"/>
    </source>
</evidence>
<dbReference type="Proteomes" id="UP001153076">
    <property type="component" value="Unassembled WGS sequence"/>
</dbReference>
<evidence type="ECO:0000256" key="1">
    <source>
        <dbReference type="SAM" id="MobiDB-lite"/>
    </source>
</evidence>
<dbReference type="SUPFAM" id="SSF56808">
    <property type="entry name" value="Ribosomal protein L1"/>
    <property type="match status" value="1"/>
</dbReference>